<evidence type="ECO:0000313" key="3">
    <source>
        <dbReference type="Proteomes" id="UP000886595"/>
    </source>
</evidence>
<evidence type="ECO:0000313" key="2">
    <source>
        <dbReference type="EMBL" id="KAG2319078.1"/>
    </source>
</evidence>
<dbReference type="OrthoDB" id="10442959at2759"/>
<dbReference type="Proteomes" id="UP000886595">
    <property type="component" value="Unassembled WGS sequence"/>
</dbReference>
<name>A0A8X7VYK9_BRACI</name>
<accession>A0A8X7VYK9</accession>
<dbReference type="EMBL" id="JAAMPC010000003">
    <property type="protein sequence ID" value="KAG2319078.1"/>
    <property type="molecule type" value="Genomic_DNA"/>
</dbReference>
<gene>
    <name evidence="2" type="ORF">Bca52824_012291</name>
</gene>
<protein>
    <submittedName>
        <fullName evidence="2">Uncharacterized protein</fullName>
    </submittedName>
</protein>
<reference evidence="2 3" key="1">
    <citation type="submission" date="2020-02" db="EMBL/GenBank/DDBJ databases">
        <authorList>
            <person name="Ma Q."/>
            <person name="Huang Y."/>
            <person name="Song X."/>
            <person name="Pei D."/>
        </authorList>
    </citation>
    <scope>NUCLEOTIDE SEQUENCE [LARGE SCALE GENOMIC DNA]</scope>
    <source>
        <strain evidence="2">Sxm20200214</strain>
        <tissue evidence="2">Leaf</tissue>
    </source>
</reference>
<keyword evidence="1" id="KW-1133">Transmembrane helix</keyword>
<dbReference type="AlphaFoldDB" id="A0A8X7VYK9"/>
<evidence type="ECO:0000256" key="1">
    <source>
        <dbReference type="SAM" id="Phobius"/>
    </source>
</evidence>
<organism evidence="2 3">
    <name type="scientific">Brassica carinata</name>
    <name type="common">Ethiopian mustard</name>
    <name type="synonym">Abyssinian cabbage</name>
    <dbReference type="NCBI Taxonomy" id="52824"/>
    <lineage>
        <taxon>Eukaryota</taxon>
        <taxon>Viridiplantae</taxon>
        <taxon>Streptophyta</taxon>
        <taxon>Embryophyta</taxon>
        <taxon>Tracheophyta</taxon>
        <taxon>Spermatophyta</taxon>
        <taxon>Magnoliopsida</taxon>
        <taxon>eudicotyledons</taxon>
        <taxon>Gunneridae</taxon>
        <taxon>Pentapetalae</taxon>
        <taxon>rosids</taxon>
        <taxon>malvids</taxon>
        <taxon>Brassicales</taxon>
        <taxon>Brassicaceae</taxon>
        <taxon>Brassiceae</taxon>
        <taxon>Brassica</taxon>
    </lineage>
</organism>
<keyword evidence="1" id="KW-0472">Membrane</keyword>
<keyword evidence="1" id="KW-0812">Transmembrane</keyword>
<sequence>MVQIRFRDVVRTIAIIFLLQLQSLLMMPIVMVCALPIVSKLAKDMVTQVGFVHLSEKSQAVAVHQKRKKLNN</sequence>
<keyword evidence="3" id="KW-1185">Reference proteome</keyword>
<feature type="transmembrane region" description="Helical" evidence="1">
    <location>
        <begin position="12"/>
        <end position="38"/>
    </location>
</feature>
<comment type="caution">
    <text evidence="2">The sequence shown here is derived from an EMBL/GenBank/DDBJ whole genome shotgun (WGS) entry which is preliminary data.</text>
</comment>
<proteinExistence type="predicted"/>